<evidence type="ECO:0000259" key="4">
    <source>
        <dbReference type="Pfam" id="PF17289"/>
    </source>
</evidence>
<dbReference type="OrthoDB" id="8553810at2"/>
<reference evidence="5 6" key="1">
    <citation type="submission" date="2017-03" db="EMBL/GenBank/DDBJ databases">
        <title>Rapid Whole Genome Sequencing of Comamonas kerstersii Causing Continuous ambulatory Peritoneal Dialysis-Associated Peritonitis.</title>
        <authorList>
            <person name="Zheng B."/>
        </authorList>
    </citation>
    <scope>NUCLEOTIDE SEQUENCE [LARGE SCALE GENOMIC DNA]</scope>
    <source>
        <strain evidence="5 6">8943</strain>
    </source>
</reference>
<keyword evidence="1" id="KW-1188">Viral release from host cell</keyword>
<name>A0A1V0BJJ6_9BURK</name>
<dbReference type="InterPro" id="IPR027417">
    <property type="entry name" value="P-loop_NTPase"/>
</dbReference>
<evidence type="ECO:0000256" key="2">
    <source>
        <dbReference type="SAM" id="MobiDB-lite"/>
    </source>
</evidence>
<dbReference type="KEGG" id="cke:B5M06_16375"/>
<dbReference type="Pfam" id="PF03237">
    <property type="entry name" value="Terminase_6N"/>
    <property type="match status" value="1"/>
</dbReference>
<dbReference type="InterPro" id="IPR010332">
    <property type="entry name" value="ATPase_terminase-su_N"/>
</dbReference>
<dbReference type="Gene3D" id="3.40.50.300">
    <property type="entry name" value="P-loop containing nucleotide triphosphate hydrolases"/>
    <property type="match status" value="1"/>
</dbReference>
<evidence type="ECO:0000259" key="3">
    <source>
        <dbReference type="Pfam" id="PF06056"/>
    </source>
</evidence>
<sequence>MPATESRKTRLRQGQHNPFPFPDAEAAAPEAAELDVLRALTDTSQDKRRKARALYCMGWRVTHIAEHIDVPRTTVHEWKAADGWDKAKPIDRVEGALEMRLCTLINKENKTGGDFKEIDLLGRQIERLARVHKYAETGKESDLNPNINARNAGPKRQPDRSGQLGGEDGLEKLKAAFIDSLFKYQLTWWQNSQQRTRAILKSRQIGATWYFAREALIDALETGRNQIFLSASKAQAHIFRGYIIAFVKEVLGVELKGDPIVLPNGATLYFLGTNARTAQGYHGNFYFDEFFWTQSFDQLNKVASGMAMHKKWRKTYFSTPSSLQHQAYAFWSGNRINRRRSKENRIELDLSHDRLAGGFTGEDKIWRQIVTVLDAAAGGCDLFDLDELRFEYSDEEWDNLLMCGFVDESFAVFPLTELMRCHVDSWVDWADDWKPFALRPFAFKPVWIGYDPSHTGDAAGLVVLAPPALAGGKFRVLERMQFKGADFEGQAEAIRKLTQKYNVEHITIDTTGLGQGVFQIVQKFFPGARALQYSVDVKTRLVLKAQSVIRAGRLEFDAGDVDLQRSFMAIKREMTASGRSVTYASGRSEETGHADLAWACMNALDNEPLEAAAVGGAQHSGVTLEIC</sequence>
<dbReference type="InterPro" id="IPR035421">
    <property type="entry name" value="Terminase_6C"/>
</dbReference>
<feature type="region of interest" description="Disordered" evidence="2">
    <location>
        <begin position="1"/>
        <end position="26"/>
    </location>
</feature>
<dbReference type="Pfam" id="PF17289">
    <property type="entry name" value="Terminase_6C"/>
    <property type="match status" value="1"/>
</dbReference>
<evidence type="ECO:0000313" key="5">
    <source>
        <dbReference type="EMBL" id="ARA00042.1"/>
    </source>
</evidence>
<gene>
    <name evidence="5" type="ORF">B5M06_16375</name>
</gene>
<dbReference type="Pfam" id="PF06056">
    <property type="entry name" value="Terminase_5"/>
    <property type="match status" value="1"/>
</dbReference>
<feature type="domain" description="Terminase ATPase subunit N-terminal" evidence="3">
    <location>
        <begin position="46"/>
        <end position="103"/>
    </location>
</feature>
<protein>
    <submittedName>
        <fullName evidence="5">Terminase</fullName>
    </submittedName>
</protein>
<feature type="region of interest" description="Disordered" evidence="2">
    <location>
        <begin position="140"/>
        <end position="165"/>
    </location>
</feature>
<dbReference type="AlphaFoldDB" id="A0A1V0BJJ6"/>
<dbReference type="Gene3D" id="3.30.420.240">
    <property type="match status" value="1"/>
</dbReference>
<accession>A0A1V0BJJ6</accession>
<dbReference type="EMBL" id="CP020121">
    <property type="protein sequence ID" value="ARA00042.1"/>
    <property type="molecule type" value="Genomic_DNA"/>
</dbReference>
<evidence type="ECO:0000256" key="1">
    <source>
        <dbReference type="ARBA" id="ARBA00022612"/>
    </source>
</evidence>
<feature type="domain" description="Terminase large subunit gp17-like C-terminal" evidence="4">
    <location>
        <begin position="448"/>
        <end position="606"/>
    </location>
</feature>
<proteinExistence type="predicted"/>
<evidence type="ECO:0000313" key="6">
    <source>
        <dbReference type="Proteomes" id="UP000242792"/>
    </source>
</evidence>
<dbReference type="Proteomes" id="UP000242792">
    <property type="component" value="Chromosome"/>
</dbReference>
<organism evidence="5 6">
    <name type="scientific">Comamonas kerstersii</name>
    <dbReference type="NCBI Taxonomy" id="225992"/>
    <lineage>
        <taxon>Bacteria</taxon>
        <taxon>Pseudomonadati</taxon>
        <taxon>Pseudomonadota</taxon>
        <taxon>Betaproteobacteria</taxon>
        <taxon>Burkholderiales</taxon>
        <taxon>Comamonadaceae</taxon>
        <taxon>Comamonas</taxon>
    </lineage>
</organism>